<dbReference type="SMART" id="SM00032">
    <property type="entry name" value="CCP"/>
    <property type="match status" value="8"/>
</dbReference>
<sequence length="2099" mass="229123">AICSPPCLFLSNATDIIALDYKTSATHSVVSGLTRAVAVDVHFNLGYLFWSDVIEQNIKRSSTDGSGITTIISGIGVCDGLAVEWRTSQLYWTDTTHDTISVSDLSGSNQRSFLSVMFWTDWGSAPKIEKATLAGGQRVAIVTTNLKWPNGMELDRGNKRIYWVDGGTDKVESVNYQGRNRILLSEVNGYHPFGVAMISRFLFVTDWALGGALHKLDADSGHYIASNYKTTGRLMGIVSYDQSRQPPVANQCAINNGDCSHFCVVTSSSHLCVCPTEVKKFFLFTDADDKSTNTISLDVNYFAAKRLFFHLENQRPIALDFDPVEDRVYWTDVEQGLILSAFSNGTALKILFRCNVNIPDGIAIDKVGRNIYWSDTGTNRIEVARLDGTKRKLLIKDGLDEPRAIVLDERNGTMYWTDWGSNPKIEKAAMDGSSRRSVVTGNLGWPNGLTIDRSTNRLYWADAKLDKIEVSDLTGANRQLIVSSAADIHPFGLTLYQRMLYWTDWNNRSISRLDLSNGNKEMVITGLKKPMDIHLYDSTVTISGSHPCATNRGLCSDLCLLKPNEGYQCACPTGIALKPDGKTCDYDIYYNKSSDHFLLIAEANTGEIYKIPLDVTDTPCEPLAIRDNISRPVAVDYDSVEGKVYWTDVTLKQIVRSFPNGSDLEVLATHNVKNPVGIAIDWIGRNLYWTDAGTNRIEVSRLDGSFRTSLIASNVDLPWAIILDIDARTMYWTDWGSSPKIEKSNMDGTDRTTIISSGLSGVNSLALDFKNKLLYWCDASLNLIQRVDLQGNNRVVVLNLTSDKYHHPFGLALYQDALFWTDWGTQSVHKYNMTSAISEVFVYGMRHPMEIHMYDYNTITTGTTSCSHLNGGCSHICLPNPTSHQCFCPEGVQLKPGDQFTCQGVKRCPQLSAPGHGSVDPCSNLPGQTCQFSCDHGYVLSGAIRRTCKNDGTWTGLQTQCNAVTCTALKAPSNGSRQGCAGTAVETYNTICLFSCLPGFNGLGSATRKCLHNGSWSGQDFTCQESEIFCQVTVSFHATNILKSRFCHFLSAVSCPLLVTTPNAIKLRPCASVYGSSCLYSCQTGYSSSSGNVTRTCLSSGQWSGNDINCTDSQAPSFGVSCPRNLLLSYAERGAFSALVNWTNPVATDNSGLKPKVTSNWQSPQKFSQGSHVITYTAVDQSGNKATCRFTVKVIVIRCTSLTVTSGGPLRMTSCGNHYGAMCNFTCSISYRMNGSSTVTCSASGNQPLGFWDNSLPTCQAIRCATLPTPSNGLKTGCSDPSFEQYGTICSFSCKVGYKLTGSSRRQCLKNESWSGMDSTCQVINCTPLVPPSDGMISPSSCLSRSSYGQSCRISCQRQGYSLKGSSVRVCNSDGEWTGSNDTICKDKVPPSFNNSCPGNMVIYPRKCSPYAQVVWNEPTATDNSDHVIISYPAVRPPTNLSLGVYSIHYSARDDEGNSANCSFIVQVAKKSCPPIQPPINGAITSLSCGSSFGSQASLSCNQGYTQRGSIVRSCEEDGTWSGNTTTCTAVKCATIKLPSHGTVVPTSCKTSSGVVYKTDCFLSCNAANHYQLEGPPKISCLQNGSWSADISDVICKDIAPPEIKCPPSTVLPTEPGQSYATATWNVPVPTDNSNAPLNMSGLQPPQQFNVGNTNIRYDVTDSAGLSSSCVFSVDVRDLEAPVIDRCPGDIKTISTQRLTKLVLPGVKVTDNVGVHNFLTNIQNGSEVTFGQHNITYTASDKAGNKAYCRFRITIADSPCEDLPAPKNGGKACEVGLPGLICTVHCNPGYGFANLPHPLYICGVSGTWFHAYSPDGSRKPALPDCSKWIFQLRFFFVFILFCLLTCFPGYLEIKNVFFDSITETFIPEDALFNGQYHYLTDNCSRDMTEEIVAKFKALLLGSPFGQHLCESVPDCQNNIKVDVTCGEQTRRRRDTTASVPLTVNFAVEVPLANYTDTLLDLNDTSLQISNDILAALEPAASLNITGVVIVVDTTRPPEIQLANFVCGDGQVLIGTKCDQGNKVILVTLNHTVTRLNLPQRKSFPMNCPVGYFFNSSSCQPCAVDEYQDQEAQTSCIICPPRTSTFGQQGSKQRHDCQGN</sequence>
<dbReference type="InterPro" id="IPR000033">
    <property type="entry name" value="LDLR_classB_rpt"/>
</dbReference>
<keyword evidence="5" id="KW-0677">Repeat</keyword>
<feature type="domain" description="HYR" evidence="11">
    <location>
        <begin position="1386"/>
        <end position="1470"/>
    </location>
</feature>
<dbReference type="Gene3D" id="2.10.50.10">
    <property type="entry name" value="Tumor Necrosis Factor Receptor, subunit A, domain 2"/>
    <property type="match status" value="1"/>
</dbReference>
<feature type="non-terminal residue" evidence="13">
    <location>
        <position position="1"/>
    </location>
</feature>
<gene>
    <name evidence="13" type="ORF">P5673_020222</name>
</gene>
<dbReference type="Pfam" id="PF14670">
    <property type="entry name" value="FXa_inhibition"/>
    <property type="match status" value="2"/>
</dbReference>
<keyword evidence="6 8" id="KW-1015">Disulfide bond</keyword>
<keyword evidence="8" id="KW-0768">Sushi</keyword>
<feature type="repeat" description="LDL-receptor class B" evidence="9">
    <location>
        <begin position="412"/>
        <end position="455"/>
    </location>
</feature>
<feature type="transmembrane region" description="Helical" evidence="10">
    <location>
        <begin position="1828"/>
        <end position="1851"/>
    </location>
</feature>
<evidence type="ECO:0000313" key="14">
    <source>
        <dbReference type="Proteomes" id="UP001249851"/>
    </source>
</evidence>
<reference evidence="13" key="2">
    <citation type="journal article" date="2023" name="Science">
        <title>Genomic signatures of disease resistance in endangered staghorn corals.</title>
        <authorList>
            <person name="Vollmer S.V."/>
            <person name="Selwyn J.D."/>
            <person name="Despard B.A."/>
            <person name="Roesel C.L."/>
        </authorList>
    </citation>
    <scope>NUCLEOTIDE SEQUENCE</scope>
    <source>
        <strain evidence="13">K2</strain>
    </source>
</reference>
<feature type="repeat" description="LDL-receptor class B" evidence="9">
    <location>
        <begin position="115"/>
        <end position="158"/>
    </location>
</feature>
<keyword evidence="4" id="KW-0732">Signal</keyword>
<dbReference type="FunFam" id="2.120.10.30:FF:000241">
    <property type="entry name" value="Low-density lipoprotein receptor-related protein 6"/>
    <property type="match status" value="2"/>
</dbReference>
<name>A0AAD9QAR7_ACRCE</name>
<dbReference type="InterPro" id="IPR011042">
    <property type="entry name" value="6-blade_b-propeller_TolB-like"/>
</dbReference>
<dbReference type="Gene3D" id="2.120.10.30">
    <property type="entry name" value="TolB, C-terminal domain"/>
    <property type="match status" value="3"/>
</dbReference>
<feature type="domain" description="Sushi" evidence="12">
    <location>
        <begin position="1197"/>
        <end position="1261"/>
    </location>
</feature>
<feature type="disulfide bond" evidence="8">
    <location>
        <begin position="934"/>
        <end position="961"/>
    </location>
</feature>
<keyword evidence="7" id="KW-0325">Glycoprotein</keyword>
<feature type="repeat" description="LDL-receptor class B" evidence="9">
    <location>
        <begin position="46"/>
        <end position="87"/>
    </location>
</feature>
<reference evidence="13" key="1">
    <citation type="journal article" date="2023" name="G3 (Bethesda)">
        <title>Whole genome assembly and annotation of the endangered Caribbean coral Acropora cervicornis.</title>
        <authorList>
            <person name="Selwyn J.D."/>
            <person name="Vollmer S.V."/>
        </authorList>
    </citation>
    <scope>NUCLEOTIDE SEQUENCE</scope>
    <source>
        <strain evidence="13">K2</strain>
    </source>
</reference>
<dbReference type="PROSITE" id="PS50825">
    <property type="entry name" value="HYR"/>
    <property type="match status" value="4"/>
</dbReference>
<evidence type="ECO:0000259" key="12">
    <source>
        <dbReference type="PROSITE" id="PS50923"/>
    </source>
</evidence>
<comment type="caution">
    <text evidence="8">Lacks conserved residue(s) required for the propagation of feature annotation.</text>
</comment>
<organism evidence="13 14">
    <name type="scientific">Acropora cervicornis</name>
    <name type="common">Staghorn coral</name>
    <dbReference type="NCBI Taxonomy" id="6130"/>
    <lineage>
        <taxon>Eukaryota</taxon>
        <taxon>Metazoa</taxon>
        <taxon>Cnidaria</taxon>
        <taxon>Anthozoa</taxon>
        <taxon>Hexacorallia</taxon>
        <taxon>Scleractinia</taxon>
        <taxon>Astrocoeniina</taxon>
        <taxon>Acroporidae</taxon>
        <taxon>Acropora</taxon>
    </lineage>
</organism>
<dbReference type="PROSITE" id="PS50923">
    <property type="entry name" value="SUSHI"/>
    <property type="match status" value="8"/>
</dbReference>
<dbReference type="SMART" id="SM00135">
    <property type="entry name" value="LY"/>
    <property type="match status" value="13"/>
</dbReference>
<dbReference type="Gene3D" id="2.10.70.10">
    <property type="entry name" value="Complement Module, domain 1"/>
    <property type="match status" value="8"/>
</dbReference>
<evidence type="ECO:0000256" key="6">
    <source>
        <dbReference type="ARBA" id="ARBA00023157"/>
    </source>
</evidence>
<dbReference type="SUPFAM" id="SSF57535">
    <property type="entry name" value="Complement control module/SCR domain"/>
    <property type="match status" value="9"/>
</dbReference>
<keyword evidence="13" id="KW-0675">Receptor</keyword>
<evidence type="ECO:0000259" key="11">
    <source>
        <dbReference type="PROSITE" id="PS50825"/>
    </source>
</evidence>
<dbReference type="Proteomes" id="UP001249851">
    <property type="component" value="Unassembled WGS sequence"/>
</dbReference>
<feature type="domain" description="Sushi" evidence="12">
    <location>
        <begin position="1471"/>
        <end position="1530"/>
    </location>
</feature>
<dbReference type="InterPro" id="IPR011641">
    <property type="entry name" value="Tyr-kin_ephrin_A/B_rcpt-like"/>
</dbReference>
<feature type="domain" description="Sushi" evidence="12">
    <location>
        <begin position="1053"/>
        <end position="1112"/>
    </location>
</feature>
<evidence type="ECO:0000256" key="4">
    <source>
        <dbReference type="ARBA" id="ARBA00022729"/>
    </source>
</evidence>
<feature type="disulfide bond" evidence="8">
    <location>
        <begin position="996"/>
        <end position="1023"/>
    </location>
</feature>
<dbReference type="GO" id="GO:0005886">
    <property type="term" value="C:plasma membrane"/>
    <property type="evidence" value="ECO:0007669"/>
    <property type="project" value="UniProtKB-SubCell"/>
</dbReference>
<feature type="disulfide bond" evidence="8">
    <location>
        <begin position="1294"/>
        <end position="1321"/>
    </location>
</feature>
<keyword evidence="10" id="KW-0472">Membrane</keyword>
<keyword evidence="2" id="KW-1003">Cell membrane</keyword>
<proteinExistence type="predicted"/>
<keyword evidence="3" id="KW-0245">EGF-like domain</keyword>
<dbReference type="Pfam" id="PF07699">
    <property type="entry name" value="Ephrin_rec_like"/>
    <property type="match status" value="1"/>
</dbReference>
<dbReference type="Pfam" id="PF02494">
    <property type="entry name" value="HYR"/>
    <property type="match status" value="4"/>
</dbReference>
<dbReference type="PANTHER" id="PTHR46513:SF13">
    <property type="entry name" value="EGF-LIKE DOMAIN-CONTAINING PROTEIN"/>
    <property type="match status" value="1"/>
</dbReference>
<feature type="domain" description="Sushi" evidence="12">
    <location>
        <begin position="1531"/>
        <end position="1598"/>
    </location>
</feature>
<keyword evidence="10" id="KW-1133">Transmembrane helix</keyword>
<feature type="repeat" description="LDL-receptor class B" evidence="9">
    <location>
        <begin position="642"/>
        <end position="684"/>
    </location>
</feature>
<dbReference type="InterPro" id="IPR003410">
    <property type="entry name" value="HYR_dom"/>
</dbReference>
<dbReference type="SMART" id="SM01411">
    <property type="entry name" value="Ephrin_rec_like"/>
    <property type="match status" value="1"/>
</dbReference>
<accession>A0AAD9QAR7</accession>
<feature type="repeat" description="LDL-receptor class B" evidence="9">
    <location>
        <begin position="685"/>
        <end position="727"/>
    </location>
</feature>
<dbReference type="FunFam" id="2.120.10.30:FF:000008">
    <property type="entry name" value="Low-density lipoprotein receptor-related protein 4"/>
    <property type="match status" value="1"/>
</dbReference>
<feature type="domain" description="HYR" evidence="11">
    <location>
        <begin position="1597"/>
        <end position="1678"/>
    </location>
</feature>
<evidence type="ECO:0000256" key="5">
    <source>
        <dbReference type="ARBA" id="ARBA00022737"/>
    </source>
</evidence>
<feature type="domain" description="HYR" evidence="11">
    <location>
        <begin position="1679"/>
        <end position="1757"/>
    </location>
</feature>
<feature type="domain" description="Sushi" evidence="12">
    <location>
        <begin position="964"/>
        <end position="1025"/>
    </location>
</feature>
<keyword evidence="13" id="KW-0449">Lipoprotein</keyword>
<comment type="caution">
    <text evidence="13">The sequence shown here is derived from an EMBL/GenBank/DDBJ whole genome shotgun (WGS) entry which is preliminary data.</text>
</comment>
<comment type="subcellular location">
    <subcellularLocation>
        <location evidence="1">Cell membrane</location>
        <topology evidence="1">Single-pass type I membrane protein</topology>
    </subcellularLocation>
</comment>
<dbReference type="SUPFAM" id="SSF63825">
    <property type="entry name" value="YWTD domain"/>
    <property type="match status" value="3"/>
</dbReference>
<keyword evidence="10" id="KW-0812">Transmembrane</keyword>
<evidence type="ECO:0000256" key="10">
    <source>
        <dbReference type="SAM" id="Phobius"/>
    </source>
</evidence>
<evidence type="ECO:0000256" key="9">
    <source>
        <dbReference type="PROSITE-ProRule" id="PRU00461"/>
    </source>
</evidence>
<dbReference type="PROSITE" id="PS51120">
    <property type="entry name" value="LDLRB"/>
    <property type="match status" value="11"/>
</dbReference>
<dbReference type="InterPro" id="IPR050778">
    <property type="entry name" value="Cueball_EGF_LRP_Nidogen"/>
</dbReference>
<feature type="domain" description="HYR" evidence="11">
    <location>
        <begin position="1111"/>
        <end position="1196"/>
    </location>
</feature>
<dbReference type="InterPro" id="IPR000436">
    <property type="entry name" value="Sushi_SCR_CCP_dom"/>
</dbReference>
<evidence type="ECO:0000256" key="8">
    <source>
        <dbReference type="PROSITE-ProRule" id="PRU00302"/>
    </source>
</evidence>
<feature type="domain" description="Sushi" evidence="12">
    <location>
        <begin position="1262"/>
        <end position="1323"/>
    </location>
</feature>
<feature type="disulfide bond" evidence="8">
    <location>
        <begin position="1501"/>
        <end position="1528"/>
    </location>
</feature>
<evidence type="ECO:0000313" key="13">
    <source>
        <dbReference type="EMBL" id="KAK2557481.1"/>
    </source>
</evidence>
<dbReference type="EMBL" id="JARQWQ010000049">
    <property type="protein sequence ID" value="KAK2557481.1"/>
    <property type="molecule type" value="Genomic_DNA"/>
</dbReference>
<feature type="repeat" description="LDL-receptor class B" evidence="9">
    <location>
        <begin position="772"/>
        <end position="817"/>
    </location>
</feature>
<evidence type="ECO:0000256" key="3">
    <source>
        <dbReference type="ARBA" id="ARBA00022536"/>
    </source>
</evidence>
<feature type="repeat" description="LDL-receptor class B" evidence="9">
    <location>
        <begin position="326"/>
        <end position="368"/>
    </location>
</feature>
<feature type="repeat" description="LDL-receptor class B" evidence="9">
    <location>
        <begin position="369"/>
        <end position="411"/>
    </location>
</feature>
<dbReference type="InterPro" id="IPR000742">
    <property type="entry name" value="EGF"/>
</dbReference>
<dbReference type="Pfam" id="PF00058">
    <property type="entry name" value="Ldl_recept_b"/>
    <property type="match status" value="8"/>
</dbReference>
<feature type="repeat" description="LDL-receptor class B" evidence="9">
    <location>
        <begin position="456"/>
        <end position="499"/>
    </location>
</feature>
<evidence type="ECO:0000256" key="7">
    <source>
        <dbReference type="ARBA" id="ARBA00023180"/>
    </source>
</evidence>
<dbReference type="InterPro" id="IPR035976">
    <property type="entry name" value="Sushi/SCR/CCP_sf"/>
</dbReference>
<feature type="repeat" description="LDL-receptor class B" evidence="9">
    <location>
        <begin position="159"/>
        <end position="201"/>
    </location>
</feature>
<feature type="domain" description="Sushi" evidence="12">
    <location>
        <begin position="1324"/>
        <end position="1387"/>
    </location>
</feature>
<dbReference type="SMART" id="SM00181">
    <property type="entry name" value="EGF"/>
    <property type="match status" value="3"/>
</dbReference>
<evidence type="ECO:0000256" key="2">
    <source>
        <dbReference type="ARBA" id="ARBA00022475"/>
    </source>
</evidence>
<feature type="repeat" description="LDL-receptor class B" evidence="9">
    <location>
        <begin position="728"/>
        <end position="771"/>
    </location>
</feature>
<evidence type="ECO:0000256" key="1">
    <source>
        <dbReference type="ARBA" id="ARBA00004251"/>
    </source>
</evidence>
<dbReference type="CDD" id="cd00033">
    <property type="entry name" value="CCP"/>
    <property type="match status" value="8"/>
</dbReference>
<dbReference type="SUPFAM" id="SSF57196">
    <property type="entry name" value="EGF/Laminin"/>
    <property type="match status" value="2"/>
</dbReference>
<dbReference type="PANTHER" id="PTHR46513">
    <property type="entry name" value="VITELLOGENIN RECEPTOR-LIKE PROTEIN-RELATED-RELATED"/>
    <property type="match status" value="1"/>
</dbReference>
<dbReference type="Pfam" id="PF00084">
    <property type="entry name" value="Sushi"/>
    <property type="match status" value="8"/>
</dbReference>
<keyword evidence="14" id="KW-1185">Reference proteome</keyword>
<protein>
    <submittedName>
        <fullName evidence="13">Low-density lipoprotein receptor-related protein 6</fullName>
    </submittedName>
</protein>
<feature type="domain" description="Sushi" evidence="12">
    <location>
        <begin position="906"/>
        <end position="963"/>
    </location>
</feature>